<reference evidence="2 3" key="2">
    <citation type="journal article" date="2012" name="Stand. Genomic Sci.">
        <title>Complete genome sequence of the moderately thermophilic mineral-sulfide-oxidizing firmicute Sulfobacillus acidophilus type strain (NAL(T)).</title>
        <authorList>
            <person name="Anderson I."/>
            <person name="Chertkov O."/>
            <person name="Chen A."/>
            <person name="Saunders E."/>
            <person name="Lapidus A."/>
            <person name="Nolan M."/>
            <person name="Lucas S."/>
            <person name="Hammon N."/>
            <person name="Deshpande S."/>
            <person name="Cheng J.F."/>
            <person name="Han C."/>
            <person name="Tapia R."/>
            <person name="Goodwin L.A."/>
            <person name="Pitluck S."/>
            <person name="Liolios K."/>
            <person name="Pagani I."/>
            <person name="Ivanova N."/>
            <person name="Mikhailova N."/>
            <person name="Pati A."/>
            <person name="Palaniappan K."/>
            <person name="Land M."/>
            <person name="Pan C."/>
            <person name="Rohde M."/>
            <person name="Pukall R."/>
            <person name="Goker M."/>
            <person name="Detter J.C."/>
            <person name="Woyke T."/>
            <person name="Bristow J."/>
            <person name="Eisen J.A."/>
            <person name="Markowitz V."/>
            <person name="Hugenholtz P."/>
            <person name="Kyrpides N.C."/>
            <person name="Klenk H.P."/>
            <person name="Mavromatis K."/>
        </authorList>
    </citation>
    <scope>NUCLEOTIDE SEQUENCE [LARGE SCALE GENOMIC DNA]</scope>
    <source>
        <strain evidence="3">ATCC 700253 / DSM 10332 / NAL</strain>
    </source>
</reference>
<dbReference type="STRING" id="679936.Sulac_1252"/>
<feature type="transmembrane region" description="Helical" evidence="1">
    <location>
        <begin position="163"/>
        <end position="184"/>
    </location>
</feature>
<accession>G8TVB0</accession>
<dbReference type="SUPFAM" id="SSF103473">
    <property type="entry name" value="MFS general substrate transporter"/>
    <property type="match status" value="1"/>
</dbReference>
<feature type="transmembrane region" description="Helical" evidence="1">
    <location>
        <begin position="219"/>
        <end position="243"/>
    </location>
</feature>
<protein>
    <recommendedName>
        <fullName evidence="4">MFS transporter</fullName>
    </recommendedName>
</protein>
<keyword evidence="1" id="KW-1133">Transmembrane helix</keyword>
<dbReference type="HOGENOM" id="CLU_054389_0_0_9"/>
<dbReference type="EMBL" id="CP003179">
    <property type="protein sequence ID" value="AEW04750.1"/>
    <property type="molecule type" value="Genomic_DNA"/>
</dbReference>
<proteinExistence type="predicted"/>
<evidence type="ECO:0000256" key="1">
    <source>
        <dbReference type="SAM" id="Phobius"/>
    </source>
</evidence>
<dbReference type="InterPro" id="IPR036259">
    <property type="entry name" value="MFS_trans_sf"/>
</dbReference>
<feature type="transmembrane region" description="Helical" evidence="1">
    <location>
        <begin position="132"/>
        <end position="151"/>
    </location>
</feature>
<gene>
    <name evidence="2" type="ordered locus">Sulac_1252</name>
</gene>
<keyword evidence="3" id="KW-1185">Reference proteome</keyword>
<feature type="transmembrane region" description="Helical" evidence="1">
    <location>
        <begin position="6"/>
        <end position="30"/>
    </location>
</feature>
<evidence type="ECO:0000313" key="2">
    <source>
        <dbReference type="EMBL" id="AEW04750.1"/>
    </source>
</evidence>
<organism evidence="2 3">
    <name type="scientific">Sulfobacillus acidophilus (strain ATCC 700253 / DSM 10332 / NAL)</name>
    <dbReference type="NCBI Taxonomy" id="679936"/>
    <lineage>
        <taxon>Bacteria</taxon>
        <taxon>Bacillati</taxon>
        <taxon>Bacillota</taxon>
        <taxon>Clostridia</taxon>
        <taxon>Eubacteriales</taxon>
        <taxon>Clostridiales Family XVII. Incertae Sedis</taxon>
        <taxon>Sulfobacillus</taxon>
    </lineage>
</organism>
<name>G8TVB0_SULAD</name>
<feature type="transmembrane region" description="Helical" evidence="1">
    <location>
        <begin position="264"/>
        <end position="281"/>
    </location>
</feature>
<evidence type="ECO:0008006" key="4">
    <source>
        <dbReference type="Google" id="ProtNLM"/>
    </source>
</evidence>
<sequence length="398" mass="44117">MKPVTRLFLITTGWTLAFYMASSFMSAWFWHIGSGFLPIVRFYIVLFMTMTGTFAVAAVWLRPPRSVVFMTIGIFFNAVFLAALLWLGPRARDLLPELAILEGLSSGCYWLAWFTLSAQWVTPGDSHWYNSWTGSLEALLGLIVPPASGWVITRLPGAAGYRLVFLVGLASLAANLLIIGPAWATTPPAPRPVHPQTLRIPGWRPLLLSFVSLGLRDGLYFFLPPLLLFIVSHSAELLGIYTAMQATVQGLVFTWLGRTPRIRPLIYAVALSWLAFGLFWLPLTPGVLLGLGGLVALAYPSFKVALESQALQWITQFGTDFSHQARLTAIKEVAINSGRLVSLLVVMLLIITHPRLHPNQLGPLLAVWAITPVAIWWWHQKSVQQHDDSALPQQSSQL</sequence>
<keyword evidence="1" id="KW-0472">Membrane</keyword>
<evidence type="ECO:0000313" key="3">
    <source>
        <dbReference type="Proteomes" id="UP000005439"/>
    </source>
</evidence>
<feature type="transmembrane region" description="Helical" evidence="1">
    <location>
        <begin position="67"/>
        <end position="87"/>
    </location>
</feature>
<dbReference type="Proteomes" id="UP000005439">
    <property type="component" value="Chromosome"/>
</dbReference>
<keyword evidence="1" id="KW-0812">Transmembrane</keyword>
<dbReference type="Gene3D" id="1.20.1250.20">
    <property type="entry name" value="MFS general substrate transporter like domains"/>
    <property type="match status" value="1"/>
</dbReference>
<dbReference type="KEGG" id="sap:Sulac_1252"/>
<reference evidence="3" key="1">
    <citation type="submission" date="2011-12" db="EMBL/GenBank/DDBJ databases">
        <title>The complete genome of chromosome of Sulfobacillus acidophilus DSM 10332.</title>
        <authorList>
            <person name="Lucas S."/>
            <person name="Han J."/>
            <person name="Lapidus A."/>
            <person name="Bruce D."/>
            <person name="Goodwin L."/>
            <person name="Pitluck S."/>
            <person name="Peters L."/>
            <person name="Kyrpides N."/>
            <person name="Mavromatis K."/>
            <person name="Ivanova N."/>
            <person name="Mikhailova N."/>
            <person name="Chertkov O."/>
            <person name="Saunders E."/>
            <person name="Detter J.C."/>
            <person name="Tapia R."/>
            <person name="Han C."/>
            <person name="Land M."/>
            <person name="Hauser L."/>
            <person name="Markowitz V."/>
            <person name="Cheng J.-F."/>
            <person name="Hugenholtz P."/>
            <person name="Woyke T."/>
            <person name="Wu D."/>
            <person name="Pukall R."/>
            <person name="Gehrich-Schroeter G."/>
            <person name="Schneider S."/>
            <person name="Klenk H.-P."/>
            <person name="Eisen J.A."/>
        </authorList>
    </citation>
    <scope>NUCLEOTIDE SEQUENCE [LARGE SCALE GENOMIC DNA]</scope>
    <source>
        <strain evidence="3">ATCC 700253 / DSM 10332 / NAL</strain>
    </source>
</reference>
<dbReference type="PATRIC" id="fig|679936.5.peg.1312"/>
<dbReference type="AlphaFoldDB" id="G8TVB0"/>
<feature type="transmembrane region" description="Helical" evidence="1">
    <location>
        <begin position="42"/>
        <end position="61"/>
    </location>
</feature>